<sequence length="181" mass="20185">MALKASIHKAELTISDMDRGYYATHALTIARHPSETEERMMVRLVAFALFAEERLEFGKGLCVDDEPDLWLRDLTGDVLRWIDVGQPDEKWIRKACGRADAVVVLSYGRAADIWWSGIANKLGRQDKLTVLNLDPGVPPALAAMTDRGMRLQCTLQDGELWVTDGARTVHVVPQTLMAPRG</sequence>
<dbReference type="Pfam" id="PF07152">
    <property type="entry name" value="YaeQ"/>
    <property type="match status" value="1"/>
</dbReference>
<dbReference type="KEGG" id="atw:C0099_09090"/>
<dbReference type="SUPFAM" id="SSF52980">
    <property type="entry name" value="Restriction endonuclease-like"/>
    <property type="match status" value="1"/>
</dbReference>
<keyword evidence="2" id="KW-1185">Reference proteome</keyword>
<dbReference type="OrthoDB" id="5293309at2"/>
<dbReference type="PANTHER" id="PTHR38784:SF1">
    <property type="entry name" value="SUCROSE PHOSPHORYLASE"/>
    <property type="match status" value="1"/>
</dbReference>
<evidence type="ECO:0008006" key="3">
    <source>
        <dbReference type="Google" id="ProtNLM"/>
    </source>
</evidence>
<gene>
    <name evidence="1" type="ORF">C0099_09090</name>
</gene>
<dbReference type="InterPro" id="IPR011335">
    <property type="entry name" value="Restrct_endonuc-II-like"/>
</dbReference>
<organism evidence="1 2">
    <name type="scientific">Pseudazoarcus pumilus</name>
    <dbReference type="NCBI Taxonomy" id="2067960"/>
    <lineage>
        <taxon>Bacteria</taxon>
        <taxon>Pseudomonadati</taxon>
        <taxon>Pseudomonadota</taxon>
        <taxon>Betaproteobacteria</taxon>
        <taxon>Rhodocyclales</taxon>
        <taxon>Zoogloeaceae</taxon>
        <taxon>Pseudazoarcus</taxon>
    </lineage>
</organism>
<dbReference type="InterPro" id="IPR038590">
    <property type="entry name" value="YaeQ_sf"/>
</dbReference>
<reference evidence="1 2" key="1">
    <citation type="submission" date="2018-01" db="EMBL/GenBank/DDBJ databases">
        <authorList>
            <person name="Fu G.-Y."/>
        </authorList>
    </citation>
    <scope>NUCLEOTIDE SEQUENCE [LARGE SCALE GENOMIC DNA]</scope>
    <source>
        <strain evidence="1 2">SY39</strain>
    </source>
</reference>
<dbReference type="Proteomes" id="UP000242205">
    <property type="component" value="Chromosome"/>
</dbReference>
<dbReference type="SMART" id="SM01322">
    <property type="entry name" value="YaeQ"/>
    <property type="match status" value="1"/>
</dbReference>
<name>A0A2I6S754_9RHOO</name>
<dbReference type="InterPro" id="IPR009822">
    <property type="entry name" value="YaeQ"/>
</dbReference>
<dbReference type="PIRSF" id="PIRSF011484">
    <property type="entry name" value="YaeQ"/>
    <property type="match status" value="1"/>
</dbReference>
<dbReference type="AlphaFoldDB" id="A0A2I6S754"/>
<accession>A0A2I6S754</accession>
<dbReference type="RefSeq" id="WP_102247144.1">
    <property type="nucleotide sequence ID" value="NZ_CP025682.1"/>
</dbReference>
<dbReference type="CDD" id="cd22368">
    <property type="entry name" value="YaeQ-like"/>
    <property type="match status" value="1"/>
</dbReference>
<evidence type="ECO:0000313" key="2">
    <source>
        <dbReference type="Proteomes" id="UP000242205"/>
    </source>
</evidence>
<dbReference type="Gene3D" id="3.10.640.10">
    <property type="entry name" value="Restriction endonuclease-like alpha-beta roll domain"/>
    <property type="match status" value="1"/>
</dbReference>
<protein>
    <recommendedName>
        <fullName evidence="3">YaeQ family protein</fullName>
    </recommendedName>
</protein>
<evidence type="ECO:0000313" key="1">
    <source>
        <dbReference type="EMBL" id="AUN95078.1"/>
    </source>
</evidence>
<proteinExistence type="predicted"/>
<dbReference type="EMBL" id="CP025682">
    <property type="protein sequence ID" value="AUN95078.1"/>
    <property type="molecule type" value="Genomic_DNA"/>
</dbReference>
<dbReference type="PANTHER" id="PTHR38784">
    <property type="entry name" value="SUCROSE PHOSPHORYLASE"/>
    <property type="match status" value="1"/>
</dbReference>